<accession>A0A0K2U455</accession>
<evidence type="ECO:0000313" key="1">
    <source>
        <dbReference type="EMBL" id="CDW32722.1"/>
    </source>
</evidence>
<dbReference type="EMBL" id="HACA01015361">
    <property type="protein sequence ID" value="CDW32722.1"/>
    <property type="molecule type" value="Transcribed_RNA"/>
</dbReference>
<feature type="non-terminal residue" evidence="1">
    <location>
        <position position="1"/>
    </location>
</feature>
<dbReference type="AlphaFoldDB" id="A0A0K2U455"/>
<proteinExistence type="predicted"/>
<sequence>SNIIFKKYGLKRKNYRITTSPGRAIKSPLATVLSTTENKRHLRFLFFGKIKSFLLYHCKTLFLRTLSYLIRISSFHASYYRNSAVKRKLHKIKIQGFEQ</sequence>
<protein>
    <submittedName>
        <fullName evidence="1">Uncharacterized protein</fullName>
    </submittedName>
</protein>
<organism evidence="1">
    <name type="scientific">Lepeophtheirus salmonis</name>
    <name type="common">Salmon louse</name>
    <name type="synonym">Caligus salmonis</name>
    <dbReference type="NCBI Taxonomy" id="72036"/>
    <lineage>
        <taxon>Eukaryota</taxon>
        <taxon>Metazoa</taxon>
        <taxon>Ecdysozoa</taxon>
        <taxon>Arthropoda</taxon>
        <taxon>Crustacea</taxon>
        <taxon>Multicrustacea</taxon>
        <taxon>Hexanauplia</taxon>
        <taxon>Copepoda</taxon>
        <taxon>Siphonostomatoida</taxon>
        <taxon>Caligidae</taxon>
        <taxon>Lepeophtheirus</taxon>
    </lineage>
</organism>
<name>A0A0K2U455_LEPSM</name>
<reference evidence="1" key="1">
    <citation type="submission" date="2014-05" db="EMBL/GenBank/DDBJ databases">
        <authorList>
            <person name="Chronopoulou M."/>
        </authorList>
    </citation>
    <scope>NUCLEOTIDE SEQUENCE</scope>
    <source>
        <tissue evidence="1">Whole organism</tissue>
    </source>
</reference>